<keyword evidence="2" id="KW-1185">Reference proteome</keyword>
<dbReference type="Pfam" id="PF03928">
    <property type="entry name" value="HbpS-like"/>
    <property type="match status" value="1"/>
</dbReference>
<dbReference type="PIRSF" id="PIRSF008757">
    <property type="entry name" value="UCP008757"/>
    <property type="match status" value="1"/>
</dbReference>
<dbReference type="SUPFAM" id="SSF143744">
    <property type="entry name" value="GlcG-like"/>
    <property type="match status" value="1"/>
</dbReference>
<dbReference type="OrthoDB" id="2209940at2759"/>
<dbReference type="GO" id="GO:0072380">
    <property type="term" value="C:TRC complex"/>
    <property type="evidence" value="ECO:0007669"/>
    <property type="project" value="TreeGrafter"/>
</dbReference>
<dbReference type="PANTHER" id="PTHR28255:SF1">
    <property type="entry name" value="UPF0303 PROTEIN YBR137W"/>
    <property type="match status" value="1"/>
</dbReference>
<dbReference type="InterPro" id="IPR005624">
    <property type="entry name" value="PduO/GlcC-like"/>
</dbReference>
<reference evidence="1" key="1">
    <citation type="journal article" date="2020" name="Stud. Mycol.">
        <title>101 Dothideomycetes genomes: a test case for predicting lifestyles and emergence of pathogens.</title>
        <authorList>
            <person name="Haridas S."/>
            <person name="Albert R."/>
            <person name="Binder M."/>
            <person name="Bloem J."/>
            <person name="Labutti K."/>
            <person name="Salamov A."/>
            <person name="Andreopoulos B."/>
            <person name="Baker S."/>
            <person name="Barry K."/>
            <person name="Bills G."/>
            <person name="Bluhm B."/>
            <person name="Cannon C."/>
            <person name="Castanera R."/>
            <person name="Culley D."/>
            <person name="Daum C."/>
            <person name="Ezra D."/>
            <person name="Gonzalez J."/>
            <person name="Henrissat B."/>
            <person name="Kuo A."/>
            <person name="Liang C."/>
            <person name="Lipzen A."/>
            <person name="Lutzoni F."/>
            <person name="Magnuson J."/>
            <person name="Mondo S."/>
            <person name="Nolan M."/>
            <person name="Ohm R."/>
            <person name="Pangilinan J."/>
            <person name="Park H.-J."/>
            <person name="Ramirez L."/>
            <person name="Alfaro M."/>
            <person name="Sun H."/>
            <person name="Tritt A."/>
            <person name="Yoshinaga Y."/>
            <person name="Zwiers L.-H."/>
            <person name="Turgeon B."/>
            <person name="Goodwin S."/>
            <person name="Spatafora J."/>
            <person name="Crous P."/>
            <person name="Grigoriev I."/>
        </authorList>
    </citation>
    <scope>NUCLEOTIDE SEQUENCE</scope>
    <source>
        <strain evidence="1">CBS 279.74</strain>
    </source>
</reference>
<evidence type="ECO:0000313" key="2">
    <source>
        <dbReference type="Proteomes" id="UP000799428"/>
    </source>
</evidence>
<dbReference type="AlphaFoldDB" id="A0A6G1K8D5"/>
<protein>
    <submittedName>
        <fullName evidence="1">DUF336-domain-containing protein</fullName>
    </submittedName>
</protein>
<dbReference type="EMBL" id="MU005771">
    <property type="protein sequence ID" value="KAF2708701.1"/>
    <property type="molecule type" value="Genomic_DNA"/>
</dbReference>
<proteinExistence type="predicted"/>
<dbReference type="InterPro" id="IPR038084">
    <property type="entry name" value="PduO/GlcC-like_sf"/>
</dbReference>
<accession>A0A6G1K8D5</accession>
<organism evidence="1 2">
    <name type="scientific">Pleomassaria siparia CBS 279.74</name>
    <dbReference type="NCBI Taxonomy" id="1314801"/>
    <lineage>
        <taxon>Eukaryota</taxon>
        <taxon>Fungi</taxon>
        <taxon>Dikarya</taxon>
        <taxon>Ascomycota</taxon>
        <taxon>Pezizomycotina</taxon>
        <taxon>Dothideomycetes</taxon>
        <taxon>Pleosporomycetidae</taxon>
        <taxon>Pleosporales</taxon>
        <taxon>Pleomassariaceae</taxon>
        <taxon>Pleomassaria</taxon>
    </lineage>
</organism>
<dbReference type="GO" id="GO:0006620">
    <property type="term" value="P:post-translational protein targeting to endoplasmic reticulum membrane"/>
    <property type="evidence" value="ECO:0007669"/>
    <property type="project" value="TreeGrafter"/>
</dbReference>
<dbReference type="Gene3D" id="3.30.450.150">
    <property type="entry name" value="Haem-degrading domain"/>
    <property type="match status" value="1"/>
</dbReference>
<sequence length="174" mass="18844">MTTSDKLRAAKTDYESIVAEELTLTLPHFTADDAFALGCALRTRLRSISPKPALINITLANSLSPLFHCASRPGVQPDNDTWVARKRNSVLRWGVSSWALNCKFKGDEAGFGKTFSLGDRAGEFAIHGGGVPVRVKGVEGTVAVVVVSGLKQDMDHQVVVEALEAFVKECEEEK</sequence>
<dbReference type="Proteomes" id="UP000799428">
    <property type="component" value="Unassembled WGS sequence"/>
</dbReference>
<evidence type="ECO:0000313" key="1">
    <source>
        <dbReference type="EMBL" id="KAF2708701.1"/>
    </source>
</evidence>
<dbReference type="PANTHER" id="PTHR28255">
    <property type="match status" value="1"/>
</dbReference>
<name>A0A6G1K8D5_9PLEO</name>
<dbReference type="InterPro" id="IPR010371">
    <property type="entry name" value="YBR137W-like"/>
</dbReference>
<gene>
    <name evidence="1" type="ORF">K504DRAFT_407750</name>
</gene>